<dbReference type="Proteomes" id="UP001158087">
    <property type="component" value="Unassembled WGS sequence"/>
</dbReference>
<sequence>MSRDASIELDFGPGEQRFRLAWGQLASLQEACDAGPYVILERLMNGAWKMNDIRETIRYGLIGGGMAPHDALKLVREYVEARPPIESVMIAQAVLSAGLMGAPEERVGEQDAASQTENS</sequence>
<evidence type="ECO:0000313" key="1">
    <source>
        <dbReference type="EMBL" id="MDH0126679.1"/>
    </source>
</evidence>
<evidence type="ECO:0000313" key="2">
    <source>
        <dbReference type="Proteomes" id="UP001158087"/>
    </source>
</evidence>
<dbReference type="AlphaFoldDB" id="A0AA42H3Y3"/>
<comment type="caution">
    <text evidence="1">The sequence shown here is derived from an EMBL/GenBank/DDBJ whole genome shotgun (WGS) entry which is preliminary data.</text>
</comment>
<dbReference type="EMBL" id="JAODYY010000015">
    <property type="protein sequence ID" value="MDH0126679.1"/>
    <property type="molecule type" value="Genomic_DNA"/>
</dbReference>
<gene>
    <name evidence="1" type="ORF">N7376_22135</name>
</gene>
<protein>
    <submittedName>
        <fullName evidence="1">Gene transfer agent family protein</fullName>
    </submittedName>
</protein>
<dbReference type="Pfam" id="PF11836">
    <property type="entry name" value="Phage_TAC_11"/>
    <property type="match status" value="1"/>
</dbReference>
<dbReference type="InterPro" id="IPR021791">
    <property type="entry name" value="Phage_TAC_11"/>
</dbReference>
<name>A0AA42H3Y3_9HYPH</name>
<organism evidence="1 2">
    <name type="scientific">Brucella intermedia GD04153</name>
    <dbReference type="NCBI Taxonomy" id="2975438"/>
    <lineage>
        <taxon>Bacteria</taxon>
        <taxon>Pseudomonadati</taxon>
        <taxon>Pseudomonadota</taxon>
        <taxon>Alphaproteobacteria</taxon>
        <taxon>Hyphomicrobiales</taxon>
        <taxon>Brucellaceae</taxon>
        <taxon>Brucella/Ochrobactrum group</taxon>
        <taxon>Brucella</taxon>
    </lineage>
</organism>
<accession>A0AA42H3Y3</accession>
<proteinExistence type="predicted"/>
<reference evidence="1" key="1">
    <citation type="submission" date="2022-09" db="EMBL/GenBank/DDBJ databases">
        <title>Intensive care unit water sources are persistently colonized with multi-drug resistant bacteria and are the site of extensive horizontal gene transfer of antibiotic resistance genes.</title>
        <authorList>
            <person name="Diorio-Toth L."/>
        </authorList>
    </citation>
    <scope>NUCLEOTIDE SEQUENCE</scope>
    <source>
        <strain evidence="1">GD04153</strain>
    </source>
</reference>